<sequence length="102" mass="11220">MASSSSSKDKFFKNVINPYLREVTATNTQGRIGFGSKIKQGQRGRRTRQLQGQPPRRPNLETGQRRGGGDLDSCRGEDALQADGSEASCSPEFQLPAFPLFM</sequence>
<evidence type="ECO:0000313" key="2">
    <source>
        <dbReference type="EMBL" id="EMS56675.1"/>
    </source>
</evidence>
<dbReference type="EMBL" id="KD155226">
    <property type="protein sequence ID" value="EMS56675.1"/>
    <property type="molecule type" value="Genomic_DNA"/>
</dbReference>
<organism evidence="2">
    <name type="scientific">Triticum urartu</name>
    <name type="common">Red wild einkorn</name>
    <name type="synonym">Crithodium urartu</name>
    <dbReference type="NCBI Taxonomy" id="4572"/>
    <lineage>
        <taxon>Eukaryota</taxon>
        <taxon>Viridiplantae</taxon>
        <taxon>Streptophyta</taxon>
        <taxon>Embryophyta</taxon>
        <taxon>Tracheophyta</taxon>
        <taxon>Spermatophyta</taxon>
        <taxon>Magnoliopsida</taxon>
        <taxon>Liliopsida</taxon>
        <taxon>Poales</taxon>
        <taxon>Poaceae</taxon>
        <taxon>BOP clade</taxon>
        <taxon>Pooideae</taxon>
        <taxon>Triticodae</taxon>
        <taxon>Triticeae</taxon>
        <taxon>Triticinae</taxon>
        <taxon>Triticum</taxon>
    </lineage>
</organism>
<dbReference type="AlphaFoldDB" id="M7ZWB8"/>
<proteinExistence type="predicted"/>
<feature type="compositionally biased region" description="Basic and acidic residues" evidence="1">
    <location>
        <begin position="63"/>
        <end position="78"/>
    </location>
</feature>
<evidence type="ECO:0000256" key="1">
    <source>
        <dbReference type="SAM" id="MobiDB-lite"/>
    </source>
</evidence>
<gene>
    <name evidence="2" type="ORF">TRIUR3_28723</name>
</gene>
<name>M7ZWB8_TRIUA</name>
<reference evidence="2" key="1">
    <citation type="journal article" date="2013" name="Nature">
        <title>Draft genome of the wheat A-genome progenitor Triticum urartu.</title>
        <authorList>
            <person name="Ling H.Q."/>
            <person name="Zhao S."/>
            <person name="Liu D."/>
            <person name="Wang J."/>
            <person name="Sun H."/>
            <person name="Zhang C."/>
            <person name="Fan H."/>
            <person name="Li D."/>
            <person name="Dong L."/>
            <person name="Tao Y."/>
            <person name="Gao C."/>
            <person name="Wu H."/>
            <person name="Li Y."/>
            <person name="Cui Y."/>
            <person name="Guo X."/>
            <person name="Zheng S."/>
            <person name="Wang B."/>
            <person name="Yu K."/>
            <person name="Liang Q."/>
            <person name="Yang W."/>
            <person name="Lou X."/>
            <person name="Chen J."/>
            <person name="Feng M."/>
            <person name="Jian J."/>
            <person name="Zhang X."/>
            <person name="Luo G."/>
            <person name="Jiang Y."/>
            <person name="Liu J."/>
            <person name="Wang Z."/>
            <person name="Sha Y."/>
            <person name="Zhang B."/>
            <person name="Wu H."/>
            <person name="Tang D."/>
            <person name="Shen Q."/>
            <person name="Xue P."/>
            <person name="Zou S."/>
            <person name="Wang X."/>
            <person name="Liu X."/>
            <person name="Wang F."/>
            <person name="Yang Y."/>
            <person name="An X."/>
            <person name="Dong Z."/>
            <person name="Zhang K."/>
            <person name="Zhang X."/>
            <person name="Luo M.C."/>
            <person name="Dvorak J."/>
            <person name="Tong Y."/>
            <person name="Wang J."/>
            <person name="Yang H."/>
            <person name="Li Z."/>
            <person name="Wang D."/>
            <person name="Zhang A."/>
            <person name="Wang J."/>
        </authorList>
    </citation>
    <scope>NUCLEOTIDE SEQUENCE</scope>
</reference>
<protein>
    <submittedName>
        <fullName evidence="2">Uncharacterized protein</fullName>
    </submittedName>
</protein>
<accession>M7ZWB8</accession>
<feature type="region of interest" description="Disordered" evidence="1">
    <location>
        <begin position="28"/>
        <end position="90"/>
    </location>
</feature>